<protein>
    <submittedName>
        <fullName evidence="1 3">Uncharacterized protein</fullName>
    </submittedName>
</protein>
<evidence type="ECO:0000313" key="2">
    <source>
        <dbReference type="Proteomes" id="UP000271098"/>
    </source>
</evidence>
<dbReference type="EMBL" id="UYRT01077850">
    <property type="protein sequence ID" value="VDN16988.1"/>
    <property type="molecule type" value="Genomic_DNA"/>
</dbReference>
<keyword evidence="2" id="KW-1185">Reference proteome</keyword>
<gene>
    <name evidence="1" type="ORF">GPUH_LOCUS10100</name>
</gene>
<organism evidence="3">
    <name type="scientific">Gongylonema pulchrum</name>
    <dbReference type="NCBI Taxonomy" id="637853"/>
    <lineage>
        <taxon>Eukaryota</taxon>
        <taxon>Metazoa</taxon>
        <taxon>Ecdysozoa</taxon>
        <taxon>Nematoda</taxon>
        <taxon>Chromadorea</taxon>
        <taxon>Rhabditida</taxon>
        <taxon>Spirurina</taxon>
        <taxon>Spiruromorpha</taxon>
        <taxon>Spiruroidea</taxon>
        <taxon>Gongylonematidae</taxon>
        <taxon>Gongylonema</taxon>
    </lineage>
</organism>
<evidence type="ECO:0000313" key="3">
    <source>
        <dbReference type="WBParaSite" id="GPUH_0001011301-mRNA-1"/>
    </source>
</evidence>
<proteinExistence type="predicted"/>
<reference evidence="3" key="1">
    <citation type="submission" date="2016-06" db="UniProtKB">
        <authorList>
            <consortium name="WormBaseParasite"/>
        </authorList>
    </citation>
    <scope>IDENTIFICATION</scope>
</reference>
<sequence>MPHRKGLKRSVERAAEMWSVGGDGSSGGEWPCFDKPAIASSGERSDNCISEGRPALSPSHIIFPNASIFNAFFLE</sequence>
<dbReference type="WBParaSite" id="GPUH_0001011301-mRNA-1">
    <property type="protein sequence ID" value="GPUH_0001011301-mRNA-1"/>
    <property type="gene ID" value="GPUH_0001011301"/>
</dbReference>
<accession>A0A183DN09</accession>
<name>A0A183DN09_9BILA</name>
<dbReference type="AlphaFoldDB" id="A0A183DN09"/>
<dbReference type="Proteomes" id="UP000271098">
    <property type="component" value="Unassembled WGS sequence"/>
</dbReference>
<reference evidence="1 2" key="2">
    <citation type="submission" date="2018-11" db="EMBL/GenBank/DDBJ databases">
        <authorList>
            <consortium name="Pathogen Informatics"/>
        </authorList>
    </citation>
    <scope>NUCLEOTIDE SEQUENCE [LARGE SCALE GENOMIC DNA]</scope>
</reference>
<evidence type="ECO:0000313" key="1">
    <source>
        <dbReference type="EMBL" id="VDN16988.1"/>
    </source>
</evidence>